<comment type="caution">
    <text evidence="1">The sequence shown here is derived from an EMBL/GenBank/DDBJ whole genome shotgun (WGS) entry which is preliminary data.</text>
</comment>
<dbReference type="AlphaFoldDB" id="A0A9P5U7D5"/>
<organism evidence="1 2">
    <name type="scientific">Rhodocollybia butyracea</name>
    <dbReference type="NCBI Taxonomy" id="206335"/>
    <lineage>
        <taxon>Eukaryota</taxon>
        <taxon>Fungi</taxon>
        <taxon>Dikarya</taxon>
        <taxon>Basidiomycota</taxon>
        <taxon>Agaricomycotina</taxon>
        <taxon>Agaricomycetes</taxon>
        <taxon>Agaricomycetidae</taxon>
        <taxon>Agaricales</taxon>
        <taxon>Marasmiineae</taxon>
        <taxon>Omphalotaceae</taxon>
        <taxon>Rhodocollybia</taxon>
    </lineage>
</organism>
<protein>
    <submittedName>
        <fullName evidence="1">Uncharacterized protein</fullName>
    </submittedName>
</protein>
<proteinExistence type="predicted"/>
<keyword evidence="2" id="KW-1185">Reference proteome</keyword>
<reference evidence="1" key="1">
    <citation type="submission" date="2020-11" db="EMBL/GenBank/DDBJ databases">
        <authorList>
            <consortium name="DOE Joint Genome Institute"/>
            <person name="Ahrendt S."/>
            <person name="Riley R."/>
            <person name="Andreopoulos W."/>
            <person name="Labutti K."/>
            <person name="Pangilinan J."/>
            <person name="Ruiz-Duenas F.J."/>
            <person name="Barrasa J.M."/>
            <person name="Sanchez-Garcia M."/>
            <person name="Camarero S."/>
            <person name="Miyauchi S."/>
            <person name="Serrano A."/>
            <person name="Linde D."/>
            <person name="Babiker R."/>
            <person name="Drula E."/>
            <person name="Ayuso-Fernandez I."/>
            <person name="Pacheco R."/>
            <person name="Padilla G."/>
            <person name="Ferreira P."/>
            <person name="Barriuso J."/>
            <person name="Kellner H."/>
            <person name="Castanera R."/>
            <person name="Alfaro M."/>
            <person name="Ramirez L."/>
            <person name="Pisabarro A.G."/>
            <person name="Kuo A."/>
            <person name="Tritt A."/>
            <person name="Lipzen A."/>
            <person name="He G."/>
            <person name="Yan M."/>
            <person name="Ng V."/>
            <person name="Cullen D."/>
            <person name="Martin F."/>
            <person name="Rosso M.-N."/>
            <person name="Henrissat B."/>
            <person name="Hibbett D."/>
            <person name="Martinez A.T."/>
            <person name="Grigoriev I.V."/>
        </authorList>
    </citation>
    <scope>NUCLEOTIDE SEQUENCE</scope>
    <source>
        <strain evidence="1">AH 40177</strain>
    </source>
</reference>
<evidence type="ECO:0000313" key="1">
    <source>
        <dbReference type="EMBL" id="KAF9067773.1"/>
    </source>
</evidence>
<dbReference type="Proteomes" id="UP000772434">
    <property type="component" value="Unassembled WGS sequence"/>
</dbReference>
<sequence length="232" mass="26441">MHYALRATLELEVPLTEDFLNPILRDTLGPLANPHPIETFRFPATRPLSPLNFDATIVQHHGRTTYVSETELTQRAHLIFVLRSPLGYSSRSMSRFRDGFDGLACCWIRAIYLVRRKSEKTLQCFSNTQYLQFGLPLWRISLSNNSAAISSQSDARRRRFMALEPDLALSSPTVFFTRSLHCCAAQQIFLTSRFSVHPSSRPKVSSVTILGRLQLLSMYLGLGLENYDGKEW</sequence>
<dbReference type="EMBL" id="JADNRY010000068">
    <property type="protein sequence ID" value="KAF9067773.1"/>
    <property type="molecule type" value="Genomic_DNA"/>
</dbReference>
<accession>A0A9P5U7D5</accession>
<name>A0A9P5U7D5_9AGAR</name>
<gene>
    <name evidence="1" type="ORF">BDP27DRAFT_1422510</name>
</gene>
<evidence type="ECO:0000313" key="2">
    <source>
        <dbReference type="Proteomes" id="UP000772434"/>
    </source>
</evidence>